<dbReference type="RefSeq" id="WP_281092930.1">
    <property type="nucleotide sequence ID" value="NZ_JARYZI010000001.1"/>
</dbReference>
<dbReference type="PANTHER" id="PTHR10472:SF5">
    <property type="entry name" value="D-AMINOACYL-TRNA DEACYLASE 1"/>
    <property type="match status" value="1"/>
</dbReference>
<keyword evidence="2 4" id="KW-0820">tRNA-binding</keyword>
<comment type="function">
    <text evidence="4">An aminoacyl-tRNA editing enzyme that deacylates mischarged D-aminoacyl-tRNAs. Also deacylates mischarged glycyl-tRNA(Ala), protecting cells against glycine mischarging by AlaRS. Acts via tRNA-based rather than protein-based catalysis; rejects L-amino acids rather than detecting D-amino acids in the active site. By recycling D-aminoacyl-tRNA to D-amino acids and free tRNA molecules, this enzyme counteracts the toxicity associated with the formation of D-aminoacyl-tRNA entities in vivo and helps enforce protein L-homochirality.</text>
</comment>
<gene>
    <name evidence="4 5" type="primary">dtd</name>
    <name evidence="5" type="ORF">QE109_03170</name>
</gene>
<reference evidence="5 6" key="1">
    <citation type="submission" date="2023-04" db="EMBL/GenBank/DDBJ databases">
        <title>Fusibacter bizertensis strain WBS, isolated from littoral bottom sediments of the Arctic seas - biochemical and genomic analysis.</title>
        <authorList>
            <person name="Brioukhanov A.L."/>
        </authorList>
    </citation>
    <scope>NUCLEOTIDE SEQUENCE [LARGE SCALE GENOMIC DNA]</scope>
    <source>
        <strain evidence="5 6">WBS</strain>
    </source>
</reference>
<proteinExistence type="inferred from homology"/>
<dbReference type="InterPro" id="IPR003732">
    <property type="entry name" value="Daa-tRNA_deacyls_DTD"/>
</dbReference>
<comment type="domain">
    <text evidence="4">A Gly-cisPro motif from one monomer fits into the active site of the other monomer to allow specific chiral rejection of L-amino acids.</text>
</comment>
<dbReference type="GO" id="GO:0051499">
    <property type="term" value="F:D-aminoacyl-tRNA deacylase activity"/>
    <property type="evidence" value="ECO:0007669"/>
    <property type="project" value="UniProtKB-EC"/>
</dbReference>
<evidence type="ECO:0000313" key="5">
    <source>
        <dbReference type="EMBL" id="MDH8677132.1"/>
    </source>
</evidence>
<evidence type="ECO:0000256" key="1">
    <source>
        <dbReference type="ARBA" id="ARBA00009673"/>
    </source>
</evidence>
<dbReference type="SUPFAM" id="SSF69500">
    <property type="entry name" value="DTD-like"/>
    <property type="match status" value="1"/>
</dbReference>
<comment type="similarity">
    <text evidence="1 4">Belongs to the DTD family.</text>
</comment>
<evidence type="ECO:0000256" key="4">
    <source>
        <dbReference type="HAMAP-Rule" id="MF_00518"/>
    </source>
</evidence>
<dbReference type="EMBL" id="JARYZI010000001">
    <property type="protein sequence ID" value="MDH8677132.1"/>
    <property type="molecule type" value="Genomic_DNA"/>
</dbReference>
<keyword evidence="3 4" id="KW-0378">Hydrolase</keyword>
<keyword evidence="4" id="KW-0963">Cytoplasm</keyword>
<dbReference type="HAMAP" id="MF_00518">
    <property type="entry name" value="Deacylase_Dtd"/>
    <property type="match status" value="1"/>
</dbReference>
<dbReference type="CDD" id="cd00563">
    <property type="entry name" value="Dtyr_deacylase"/>
    <property type="match status" value="1"/>
</dbReference>
<keyword evidence="4" id="KW-0694">RNA-binding</keyword>
<evidence type="ECO:0000313" key="6">
    <source>
        <dbReference type="Proteomes" id="UP001158045"/>
    </source>
</evidence>
<name>A0ABT6N9N7_9FIRM</name>
<dbReference type="EC" id="3.1.1.-" evidence="4"/>
<dbReference type="InterPro" id="IPR023509">
    <property type="entry name" value="DTD-like_sf"/>
</dbReference>
<sequence>MRAVIQRVNFSSVEVEGKIVGKINKGINVLLGVEDGDSIQDVKYMAEKIVNLRIFEDADEKMNLSLLDVSGEMLCISQFTLLGDCRKGRRPSFVSAAKPDEANELYKQFCEAVKEMGIHVETGIFQADMKVDIQNDGPVTVLVDSKKQF</sequence>
<keyword evidence="6" id="KW-1185">Reference proteome</keyword>
<dbReference type="Pfam" id="PF02580">
    <property type="entry name" value="Tyr_Deacylase"/>
    <property type="match status" value="1"/>
</dbReference>
<comment type="subunit">
    <text evidence="4">Homodimer.</text>
</comment>
<evidence type="ECO:0000256" key="2">
    <source>
        <dbReference type="ARBA" id="ARBA00022555"/>
    </source>
</evidence>
<comment type="catalytic activity">
    <reaction evidence="4">
        <text>glycyl-tRNA(Ala) + H2O = tRNA(Ala) + glycine + H(+)</text>
        <dbReference type="Rhea" id="RHEA:53744"/>
        <dbReference type="Rhea" id="RHEA-COMP:9657"/>
        <dbReference type="Rhea" id="RHEA-COMP:13640"/>
        <dbReference type="ChEBI" id="CHEBI:15377"/>
        <dbReference type="ChEBI" id="CHEBI:15378"/>
        <dbReference type="ChEBI" id="CHEBI:57305"/>
        <dbReference type="ChEBI" id="CHEBI:78442"/>
        <dbReference type="ChEBI" id="CHEBI:78522"/>
    </reaction>
</comment>
<comment type="subcellular location">
    <subcellularLocation>
        <location evidence="4">Cytoplasm</location>
    </subcellularLocation>
</comment>
<protein>
    <recommendedName>
        <fullName evidence="4">D-aminoacyl-tRNA deacylase</fullName>
        <shortName evidence="4">DTD</shortName>
        <ecNumber evidence="4">3.1.1.96</ecNumber>
    </recommendedName>
    <alternativeName>
        <fullName evidence="4">Gly-tRNA(Ala) deacylase</fullName>
        <ecNumber evidence="4">3.1.1.-</ecNumber>
    </alternativeName>
</protein>
<dbReference type="NCBIfam" id="TIGR00256">
    <property type="entry name" value="D-aminoacyl-tRNA deacylase"/>
    <property type="match status" value="1"/>
</dbReference>
<dbReference type="Gene3D" id="3.50.80.10">
    <property type="entry name" value="D-tyrosyl-tRNA(Tyr) deacylase"/>
    <property type="match status" value="1"/>
</dbReference>
<organism evidence="5 6">
    <name type="scientific">Fusibacter bizertensis</name>
    <dbReference type="NCBI Taxonomy" id="1488331"/>
    <lineage>
        <taxon>Bacteria</taxon>
        <taxon>Bacillati</taxon>
        <taxon>Bacillota</taxon>
        <taxon>Clostridia</taxon>
        <taxon>Eubacteriales</taxon>
        <taxon>Eubacteriales Family XII. Incertae Sedis</taxon>
        <taxon>Fusibacter</taxon>
    </lineage>
</organism>
<dbReference type="Proteomes" id="UP001158045">
    <property type="component" value="Unassembled WGS sequence"/>
</dbReference>
<evidence type="ECO:0000256" key="3">
    <source>
        <dbReference type="ARBA" id="ARBA00022801"/>
    </source>
</evidence>
<feature type="short sequence motif" description="Gly-cisPro motif, important for rejection of L-amino acids" evidence="4">
    <location>
        <begin position="137"/>
        <end position="138"/>
    </location>
</feature>
<dbReference type="PANTHER" id="PTHR10472">
    <property type="entry name" value="D-TYROSYL-TRNA TYR DEACYLASE"/>
    <property type="match status" value="1"/>
</dbReference>
<comment type="catalytic activity">
    <reaction evidence="4">
        <text>a D-aminoacyl-tRNA + H2O = a tRNA + a D-alpha-amino acid + H(+)</text>
        <dbReference type="Rhea" id="RHEA:13953"/>
        <dbReference type="Rhea" id="RHEA-COMP:10123"/>
        <dbReference type="Rhea" id="RHEA-COMP:10124"/>
        <dbReference type="ChEBI" id="CHEBI:15377"/>
        <dbReference type="ChEBI" id="CHEBI:15378"/>
        <dbReference type="ChEBI" id="CHEBI:59871"/>
        <dbReference type="ChEBI" id="CHEBI:78442"/>
        <dbReference type="ChEBI" id="CHEBI:79333"/>
        <dbReference type="EC" id="3.1.1.96"/>
    </reaction>
</comment>
<dbReference type="EC" id="3.1.1.96" evidence="4"/>
<accession>A0ABT6N9N7</accession>
<comment type="caution">
    <text evidence="5">The sequence shown here is derived from an EMBL/GenBank/DDBJ whole genome shotgun (WGS) entry which is preliminary data.</text>
</comment>